<feature type="region of interest" description="Disordered" evidence="1">
    <location>
        <begin position="48"/>
        <end position="73"/>
    </location>
</feature>
<reference evidence="2 3" key="1">
    <citation type="submission" date="2016-04" db="EMBL/GenBank/DDBJ databases">
        <title>Acidithiobacillus ferrooxidans genome sequencing and assembly.</title>
        <authorList>
            <person name="Zhou Z."/>
        </authorList>
    </citation>
    <scope>NUCLEOTIDE SEQUENCE [LARGE SCALE GENOMIC DNA]</scope>
    <source>
        <strain evidence="2 3">BY0502</strain>
    </source>
</reference>
<evidence type="ECO:0000313" key="3">
    <source>
        <dbReference type="Proteomes" id="UP000078302"/>
    </source>
</evidence>
<sequence length="73" mass="8466">MHQVVTAIDIAASPERVWLTLMDFSAYRWVCSYPAWKQQQKRVFNAMPPALKNRTEANDHVDHAHDDTPKARC</sequence>
<evidence type="ECO:0000256" key="1">
    <source>
        <dbReference type="SAM" id="MobiDB-lite"/>
    </source>
</evidence>
<protein>
    <submittedName>
        <fullName evidence="2">Uncharacterized protein</fullName>
    </submittedName>
</protein>
<keyword evidence="3" id="KW-1185">Reference proteome</keyword>
<accession>A0A179B8E2</accession>
<dbReference type="EMBL" id="LVXZ01000217">
    <property type="protein sequence ID" value="OAP87543.1"/>
    <property type="molecule type" value="Genomic_DNA"/>
</dbReference>
<organism evidence="2 3">
    <name type="scientific">Acidithiobacillus ferrooxidans</name>
    <name type="common">Thiobacillus ferrooxidans</name>
    <dbReference type="NCBI Taxonomy" id="920"/>
    <lineage>
        <taxon>Bacteria</taxon>
        <taxon>Pseudomonadati</taxon>
        <taxon>Pseudomonadota</taxon>
        <taxon>Acidithiobacillia</taxon>
        <taxon>Acidithiobacillales</taxon>
        <taxon>Acidithiobacillaceae</taxon>
        <taxon>Acidithiobacillus</taxon>
    </lineage>
</organism>
<name>A0A179B8E2_ACIFR</name>
<comment type="caution">
    <text evidence="2">The sequence shown here is derived from an EMBL/GenBank/DDBJ whole genome shotgun (WGS) entry which is preliminary data.</text>
</comment>
<feature type="compositionally biased region" description="Basic and acidic residues" evidence="1">
    <location>
        <begin position="53"/>
        <end position="73"/>
    </location>
</feature>
<dbReference type="SUPFAM" id="SSF55961">
    <property type="entry name" value="Bet v1-like"/>
    <property type="match status" value="1"/>
</dbReference>
<dbReference type="Proteomes" id="UP000078302">
    <property type="component" value="Unassembled WGS sequence"/>
</dbReference>
<dbReference type="AlphaFoldDB" id="A0A179B8E2"/>
<evidence type="ECO:0000313" key="2">
    <source>
        <dbReference type="EMBL" id="OAP87543.1"/>
    </source>
</evidence>
<proteinExistence type="predicted"/>
<gene>
    <name evidence="2" type="ORF">A4H96_13400</name>
</gene>